<keyword evidence="6" id="KW-0137">Centromere</keyword>
<dbReference type="AlphaFoldDB" id="A0AAV9VZD6"/>
<feature type="region of interest" description="Disordered" evidence="7">
    <location>
        <begin position="154"/>
        <end position="174"/>
    </location>
</feature>
<comment type="caution">
    <text evidence="8">The sequence shown here is derived from an EMBL/GenBank/DDBJ whole genome shotgun (WGS) entry which is preliminary data.</text>
</comment>
<dbReference type="EMBL" id="JAVHJL010000011">
    <property type="protein sequence ID" value="KAK6496450.1"/>
    <property type="molecule type" value="Genomic_DNA"/>
</dbReference>
<evidence type="ECO:0000256" key="1">
    <source>
        <dbReference type="ARBA" id="ARBA00004123"/>
    </source>
</evidence>
<sequence length="339" mass="38373">MSSPPSTLDQLDLLDEPSLEELQQQIHDLTKLRNAHQTALLALRSTRSLKDHLSSSAPSTITTSLPSLQISDKNLNAILLARSAEISKDHQEWTQEALYRMTGLTKFSIADPSSSFNREETDNNGDKNKITGIRIEVMADGKFGTPYYLFLKPHDATPKPTPENPSPSPVPSETHLDLHRHTIPAYFIQELNLLAEKHLPPPPKPQNLDRFARDVRSFLVLHYLRRAKLLHVQNAVKESLKSNSRTPEDIYVSEFTIDPEVRLVEIQWADNTDGSKKRHAWIALTQEGGIEGLIVKENNERILQMEMQIKGADWVRGATDSTDWIDGLFDRLKWSPSPI</sequence>
<dbReference type="GO" id="GO:0005634">
    <property type="term" value="C:nucleus"/>
    <property type="evidence" value="ECO:0007669"/>
    <property type="project" value="UniProtKB-SubCell"/>
</dbReference>
<keyword evidence="4" id="KW-0158">Chromosome</keyword>
<evidence type="ECO:0000256" key="3">
    <source>
        <dbReference type="ARBA" id="ARBA00007321"/>
    </source>
</evidence>
<reference evidence="8 9" key="1">
    <citation type="submission" date="2023-08" db="EMBL/GenBank/DDBJ databases">
        <authorList>
            <person name="Palmer J.M."/>
        </authorList>
    </citation>
    <scope>NUCLEOTIDE SEQUENCE [LARGE SCALE GENOMIC DNA]</scope>
    <source>
        <strain evidence="8 9">TWF481</strain>
    </source>
</reference>
<protein>
    <submittedName>
        <fullName evidence="8">Uncharacterized protein</fullName>
    </submittedName>
</protein>
<evidence type="ECO:0000313" key="8">
    <source>
        <dbReference type="EMBL" id="KAK6496450.1"/>
    </source>
</evidence>
<feature type="compositionally biased region" description="Pro residues" evidence="7">
    <location>
        <begin position="159"/>
        <end position="170"/>
    </location>
</feature>
<proteinExistence type="inferred from homology"/>
<dbReference type="GO" id="GO:0031511">
    <property type="term" value="C:Mis6-Sim4 complex"/>
    <property type="evidence" value="ECO:0007669"/>
    <property type="project" value="TreeGrafter"/>
</dbReference>
<dbReference type="PANTHER" id="PTHR14582:SF1">
    <property type="entry name" value="CENTROMERE PROTEIN O"/>
    <property type="match status" value="1"/>
</dbReference>
<gene>
    <name evidence="8" type="ORF">TWF481_002468</name>
</gene>
<dbReference type="PANTHER" id="PTHR14582">
    <property type="entry name" value="INNER KINETOCHORE SUBUNIT MAL2"/>
    <property type="match status" value="1"/>
</dbReference>
<dbReference type="InterPro" id="IPR018464">
    <property type="entry name" value="CENP-O"/>
</dbReference>
<evidence type="ECO:0000313" key="9">
    <source>
        <dbReference type="Proteomes" id="UP001370758"/>
    </source>
</evidence>
<comment type="subcellular location">
    <subcellularLocation>
        <location evidence="2">Chromosome</location>
        <location evidence="2">Centromere</location>
    </subcellularLocation>
    <subcellularLocation>
        <location evidence="1">Nucleus</location>
    </subcellularLocation>
</comment>
<organism evidence="8 9">
    <name type="scientific">Arthrobotrys musiformis</name>
    <dbReference type="NCBI Taxonomy" id="47236"/>
    <lineage>
        <taxon>Eukaryota</taxon>
        <taxon>Fungi</taxon>
        <taxon>Dikarya</taxon>
        <taxon>Ascomycota</taxon>
        <taxon>Pezizomycotina</taxon>
        <taxon>Orbiliomycetes</taxon>
        <taxon>Orbiliales</taxon>
        <taxon>Orbiliaceae</taxon>
        <taxon>Arthrobotrys</taxon>
    </lineage>
</organism>
<evidence type="ECO:0000256" key="4">
    <source>
        <dbReference type="ARBA" id="ARBA00022454"/>
    </source>
</evidence>
<keyword evidence="9" id="KW-1185">Reference proteome</keyword>
<evidence type="ECO:0000256" key="7">
    <source>
        <dbReference type="SAM" id="MobiDB-lite"/>
    </source>
</evidence>
<evidence type="ECO:0000256" key="2">
    <source>
        <dbReference type="ARBA" id="ARBA00004584"/>
    </source>
</evidence>
<dbReference type="Pfam" id="PF09496">
    <property type="entry name" value="CENP-O"/>
    <property type="match status" value="1"/>
</dbReference>
<dbReference type="Proteomes" id="UP001370758">
    <property type="component" value="Unassembled WGS sequence"/>
</dbReference>
<comment type="similarity">
    <text evidence="3">Belongs to the CENP-O/MCM21 family.</text>
</comment>
<evidence type="ECO:0000256" key="6">
    <source>
        <dbReference type="ARBA" id="ARBA00023328"/>
    </source>
</evidence>
<name>A0AAV9VZD6_9PEZI</name>
<evidence type="ECO:0000256" key="5">
    <source>
        <dbReference type="ARBA" id="ARBA00023242"/>
    </source>
</evidence>
<accession>A0AAV9VZD6</accession>
<keyword evidence="5" id="KW-0539">Nucleus</keyword>